<keyword evidence="5 7" id="KW-0408">Iron</keyword>
<feature type="transmembrane region" description="Helical" evidence="8">
    <location>
        <begin position="12"/>
        <end position="31"/>
    </location>
</feature>
<evidence type="ECO:0008006" key="11">
    <source>
        <dbReference type="Google" id="ProtNLM"/>
    </source>
</evidence>
<keyword evidence="8" id="KW-0472">Membrane</keyword>
<comment type="cofactor">
    <cofactor evidence="1">
        <name>heme</name>
        <dbReference type="ChEBI" id="CHEBI:30413"/>
    </cofactor>
</comment>
<evidence type="ECO:0000256" key="5">
    <source>
        <dbReference type="ARBA" id="ARBA00023004"/>
    </source>
</evidence>
<keyword evidence="4 7" id="KW-0560">Oxidoreductase</keyword>
<dbReference type="SUPFAM" id="SSF48264">
    <property type="entry name" value="Cytochrome P450"/>
    <property type="match status" value="1"/>
</dbReference>
<dbReference type="PRINTS" id="PR00463">
    <property type="entry name" value="EP450I"/>
</dbReference>
<evidence type="ECO:0000256" key="6">
    <source>
        <dbReference type="ARBA" id="ARBA00023033"/>
    </source>
</evidence>
<dbReference type="InterPro" id="IPR017972">
    <property type="entry name" value="Cyt_P450_CS"/>
</dbReference>
<dbReference type="CDD" id="cd11062">
    <property type="entry name" value="CYP58-like"/>
    <property type="match status" value="1"/>
</dbReference>
<accession>A0ABR4ADD7</accession>
<dbReference type="Pfam" id="PF00067">
    <property type="entry name" value="p450"/>
    <property type="match status" value="1"/>
</dbReference>
<dbReference type="PANTHER" id="PTHR24305:SF157">
    <property type="entry name" value="N-ACETYLTRYPTOPHAN 6-HYDROXYLASE IVOC-RELATED"/>
    <property type="match status" value="1"/>
</dbReference>
<dbReference type="PRINTS" id="PR00385">
    <property type="entry name" value="P450"/>
</dbReference>
<evidence type="ECO:0000256" key="3">
    <source>
        <dbReference type="ARBA" id="ARBA00022723"/>
    </source>
</evidence>
<dbReference type="Proteomes" id="UP001590950">
    <property type="component" value="Unassembled WGS sequence"/>
</dbReference>
<keyword evidence="6 7" id="KW-0503">Monooxygenase</keyword>
<dbReference type="Gene3D" id="1.10.630.10">
    <property type="entry name" value="Cytochrome P450"/>
    <property type="match status" value="1"/>
</dbReference>
<dbReference type="InterPro" id="IPR050121">
    <property type="entry name" value="Cytochrome_P450_monoxygenase"/>
</dbReference>
<dbReference type="InterPro" id="IPR001128">
    <property type="entry name" value="Cyt_P450"/>
</dbReference>
<dbReference type="PANTHER" id="PTHR24305">
    <property type="entry name" value="CYTOCHROME P450"/>
    <property type="match status" value="1"/>
</dbReference>
<evidence type="ECO:0000313" key="9">
    <source>
        <dbReference type="EMBL" id="KAL2043494.1"/>
    </source>
</evidence>
<organism evidence="9 10">
    <name type="scientific">Stereocaulon virgatum</name>
    <dbReference type="NCBI Taxonomy" id="373712"/>
    <lineage>
        <taxon>Eukaryota</taxon>
        <taxon>Fungi</taxon>
        <taxon>Dikarya</taxon>
        <taxon>Ascomycota</taxon>
        <taxon>Pezizomycotina</taxon>
        <taxon>Lecanoromycetes</taxon>
        <taxon>OSLEUM clade</taxon>
        <taxon>Lecanoromycetidae</taxon>
        <taxon>Lecanorales</taxon>
        <taxon>Lecanorineae</taxon>
        <taxon>Stereocaulaceae</taxon>
        <taxon>Stereocaulon</taxon>
    </lineage>
</organism>
<dbReference type="InterPro" id="IPR036396">
    <property type="entry name" value="Cyt_P450_sf"/>
</dbReference>
<dbReference type="PROSITE" id="PS00086">
    <property type="entry name" value="CYTOCHROME_P450"/>
    <property type="match status" value="1"/>
</dbReference>
<proteinExistence type="inferred from homology"/>
<comment type="similarity">
    <text evidence="2 7">Belongs to the cytochrome P450 family.</text>
</comment>
<evidence type="ECO:0000256" key="8">
    <source>
        <dbReference type="SAM" id="Phobius"/>
    </source>
</evidence>
<keyword evidence="10" id="KW-1185">Reference proteome</keyword>
<gene>
    <name evidence="9" type="ORF">N7G274_003801</name>
</gene>
<keyword evidence="3 7" id="KW-0479">Metal-binding</keyword>
<protein>
    <recommendedName>
        <fullName evidence="11">Cytochrome P450</fullName>
    </recommendedName>
</protein>
<comment type="caution">
    <text evidence="9">The sequence shown here is derived from an EMBL/GenBank/DDBJ whole genome shotgun (WGS) entry which is preliminary data.</text>
</comment>
<evidence type="ECO:0000256" key="2">
    <source>
        <dbReference type="ARBA" id="ARBA00010617"/>
    </source>
</evidence>
<name>A0ABR4ADD7_9LECA</name>
<evidence type="ECO:0000313" key="10">
    <source>
        <dbReference type="Proteomes" id="UP001590950"/>
    </source>
</evidence>
<evidence type="ECO:0000256" key="1">
    <source>
        <dbReference type="ARBA" id="ARBA00001971"/>
    </source>
</evidence>
<dbReference type="EMBL" id="JBEFKJ010000011">
    <property type="protein sequence ID" value="KAL2043494.1"/>
    <property type="molecule type" value="Genomic_DNA"/>
</dbReference>
<evidence type="ECO:0000256" key="4">
    <source>
        <dbReference type="ARBA" id="ARBA00023002"/>
    </source>
</evidence>
<sequence>MEGTLDISWLTPLVFTILLYLTSLVVYRLLLHPLAKFPGPKLAAVTRYYEAYYDLVQSGQYTFKIAELHKQYGPIIRISPFELHVNDPRFYEKLYRQDGHWNKYDWSYDAFGAPLSAICSTDHDLHKRRRAPLNAYFSKANVASRQGLILDKVKKLRERMNDYSISGSELNLGAALSATSTDVATEYILGESYDNLNRTDFNQDLMNMLQASGGMWRATKHIRFLGPMMKAMPLSVLERSGGSDVKAFVAFLKTSKMQTQRVMAELTSNTAQESLPRTIIHDILRSDYLPPTEKEFDRVSDEVGTVAGAGIETVAQTLRSTIYHLYSNPTLLHRLRTELRDLSNSLNPEAQGEPALAQLESLPYLTAVIMEGLRLSPGLATRLARIAPDRQLVYDDKWVVPAGTPVSMTTLLMHWDEGLYPNARKFEPERWTDKERIRKAEKTFAPFSRGTRICLGMHLAWAELYLTLAMLVSHFDFDFIGTSAGDVDPDSDQFIIGTKSKGRMIVRVTLCRD</sequence>
<keyword evidence="8" id="KW-0812">Transmembrane</keyword>
<evidence type="ECO:0000256" key="7">
    <source>
        <dbReference type="RuleBase" id="RU000461"/>
    </source>
</evidence>
<keyword evidence="7" id="KW-0349">Heme</keyword>
<dbReference type="InterPro" id="IPR002401">
    <property type="entry name" value="Cyt_P450_E_grp-I"/>
</dbReference>
<keyword evidence="8" id="KW-1133">Transmembrane helix</keyword>
<reference evidence="9 10" key="1">
    <citation type="submission" date="2024-09" db="EMBL/GenBank/DDBJ databases">
        <title>Rethinking Asexuality: The Enigmatic Case of Functional Sexual Genes in Lepraria (Stereocaulaceae).</title>
        <authorList>
            <person name="Doellman M."/>
            <person name="Sun Y."/>
            <person name="Barcenas-Pena A."/>
            <person name="Lumbsch H.T."/>
            <person name="Grewe F."/>
        </authorList>
    </citation>
    <scope>NUCLEOTIDE SEQUENCE [LARGE SCALE GENOMIC DNA]</scope>
    <source>
        <strain evidence="9 10">Mercado 3170</strain>
    </source>
</reference>